<dbReference type="Proteomes" id="UP000078070">
    <property type="component" value="Chromosome"/>
</dbReference>
<dbReference type="InterPro" id="IPR004498">
    <property type="entry name" value="Ribosomal_PrmA_MeTrfase"/>
</dbReference>
<name>A0A1A9F2E4_9GAMM</name>
<dbReference type="STRING" id="1821621.A8C75_17165"/>
<dbReference type="HAMAP" id="MF_00735">
    <property type="entry name" value="Methyltr_PrmA"/>
    <property type="match status" value="1"/>
</dbReference>
<keyword evidence="5 6" id="KW-0949">S-adenosyl-L-methionine</keyword>
<proteinExistence type="inferred from homology"/>
<comment type="function">
    <text evidence="6">Methylates ribosomal protein L11.</text>
</comment>
<keyword evidence="2 6" id="KW-0963">Cytoplasm</keyword>
<evidence type="ECO:0000256" key="4">
    <source>
        <dbReference type="ARBA" id="ARBA00022679"/>
    </source>
</evidence>
<evidence type="ECO:0000256" key="1">
    <source>
        <dbReference type="ARBA" id="ARBA00009741"/>
    </source>
</evidence>
<dbReference type="GO" id="GO:0005829">
    <property type="term" value="C:cytosol"/>
    <property type="evidence" value="ECO:0007669"/>
    <property type="project" value="TreeGrafter"/>
</dbReference>
<dbReference type="GO" id="GO:0032259">
    <property type="term" value="P:methylation"/>
    <property type="evidence" value="ECO:0007669"/>
    <property type="project" value="UniProtKB-KW"/>
</dbReference>
<evidence type="ECO:0000256" key="6">
    <source>
        <dbReference type="HAMAP-Rule" id="MF_00735"/>
    </source>
</evidence>
<protein>
    <recommendedName>
        <fullName evidence="6">Ribosomal protein L11 methyltransferase</fullName>
        <shortName evidence="6">L11 Mtase</shortName>
        <ecNumber evidence="6">2.1.1.-</ecNumber>
    </recommendedName>
</protein>
<dbReference type="Gene3D" id="3.40.50.150">
    <property type="entry name" value="Vaccinia Virus protein VP39"/>
    <property type="match status" value="1"/>
</dbReference>
<dbReference type="InterPro" id="IPR050078">
    <property type="entry name" value="Ribosomal_L11_MeTrfase_PrmA"/>
</dbReference>
<dbReference type="InterPro" id="IPR029063">
    <property type="entry name" value="SAM-dependent_MTases_sf"/>
</dbReference>
<comment type="subcellular location">
    <subcellularLocation>
        <location evidence="6">Cytoplasm</location>
    </subcellularLocation>
</comment>
<comment type="similarity">
    <text evidence="1 6">Belongs to the methyltransferase superfamily. PrmA family.</text>
</comment>
<comment type="catalytic activity">
    <reaction evidence="6">
        <text>L-lysyl-[protein] + 3 S-adenosyl-L-methionine = N(6),N(6),N(6)-trimethyl-L-lysyl-[protein] + 3 S-adenosyl-L-homocysteine + 3 H(+)</text>
        <dbReference type="Rhea" id="RHEA:54192"/>
        <dbReference type="Rhea" id="RHEA-COMP:9752"/>
        <dbReference type="Rhea" id="RHEA-COMP:13826"/>
        <dbReference type="ChEBI" id="CHEBI:15378"/>
        <dbReference type="ChEBI" id="CHEBI:29969"/>
        <dbReference type="ChEBI" id="CHEBI:57856"/>
        <dbReference type="ChEBI" id="CHEBI:59789"/>
        <dbReference type="ChEBI" id="CHEBI:61961"/>
    </reaction>
</comment>
<evidence type="ECO:0000256" key="3">
    <source>
        <dbReference type="ARBA" id="ARBA00022603"/>
    </source>
</evidence>
<dbReference type="EMBL" id="CP015839">
    <property type="protein sequence ID" value="ANG64031.1"/>
    <property type="molecule type" value="Genomic_DNA"/>
</dbReference>
<dbReference type="AlphaFoldDB" id="A0A1A9F2E4"/>
<organism evidence="7 8">
    <name type="scientific">Marinobacterium aestuarii</name>
    <dbReference type="NCBI Taxonomy" id="1821621"/>
    <lineage>
        <taxon>Bacteria</taxon>
        <taxon>Pseudomonadati</taxon>
        <taxon>Pseudomonadota</taxon>
        <taxon>Gammaproteobacteria</taxon>
        <taxon>Oceanospirillales</taxon>
        <taxon>Oceanospirillaceae</taxon>
        <taxon>Marinobacterium</taxon>
    </lineage>
</organism>
<dbReference type="GO" id="GO:0016279">
    <property type="term" value="F:protein-lysine N-methyltransferase activity"/>
    <property type="evidence" value="ECO:0007669"/>
    <property type="project" value="TreeGrafter"/>
</dbReference>
<dbReference type="PIRSF" id="PIRSF000401">
    <property type="entry name" value="RPL11_MTase"/>
    <property type="match status" value="1"/>
</dbReference>
<reference evidence="8" key="1">
    <citation type="submission" date="2016-05" db="EMBL/GenBank/DDBJ databases">
        <authorList>
            <person name="Baek K."/>
            <person name="Yang S.-J."/>
        </authorList>
    </citation>
    <scope>NUCLEOTIDE SEQUENCE [LARGE SCALE GENOMIC DNA]</scope>
    <source>
        <strain evidence="8">ST58-10</strain>
    </source>
</reference>
<evidence type="ECO:0000256" key="2">
    <source>
        <dbReference type="ARBA" id="ARBA00022490"/>
    </source>
</evidence>
<accession>A0A1A9F2E4</accession>
<dbReference type="PANTHER" id="PTHR43648">
    <property type="entry name" value="ELECTRON TRANSFER FLAVOPROTEIN BETA SUBUNIT LYSINE METHYLTRANSFERASE"/>
    <property type="match status" value="1"/>
</dbReference>
<feature type="binding site" evidence="6">
    <location>
        <position position="192"/>
    </location>
    <ligand>
        <name>S-adenosyl-L-methionine</name>
        <dbReference type="ChEBI" id="CHEBI:59789"/>
    </ligand>
</feature>
<evidence type="ECO:0000313" key="7">
    <source>
        <dbReference type="EMBL" id="ANG64031.1"/>
    </source>
</evidence>
<sequence length="297" mass="32566">MPWLQIKLSIEPDAAEQYEDILLAAGCAAVTYQDSADEPIFEPDLGTTPLWSNTTITGLFATEHDLEETTRFVHQAHEQLFAGTPMPELKAEILEDKDWEREWMVNYHPMRFGQRLWVCPSWREAPDPDAVNMMLDPGLAFGTGTHPTTALCLEWLDGEPLEGKQVIDYGCGSGILGIASLLLGARHVLAVDIDVQALQATNSNLERNKLDPARLHTCLPPAAPELEADLLVANILAGPLVELAPTLAARVRSGGRIALSGLLERQAGDIGAAYGQWFKLDPVAEREGWIRISGTRL</sequence>
<gene>
    <name evidence="6" type="primary">prmA</name>
    <name evidence="7" type="ORF">A8C75_17165</name>
</gene>
<keyword evidence="4 6" id="KW-0808">Transferase</keyword>
<dbReference type="NCBIfam" id="TIGR00406">
    <property type="entry name" value="prmA"/>
    <property type="match status" value="1"/>
</dbReference>
<feature type="binding site" evidence="6">
    <location>
        <position position="149"/>
    </location>
    <ligand>
        <name>S-adenosyl-L-methionine</name>
        <dbReference type="ChEBI" id="CHEBI:59789"/>
    </ligand>
</feature>
<keyword evidence="8" id="KW-1185">Reference proteome</keyword>
<dbReference type="Pfam" id="PF06325">
    <property type="entry name" value="PrmA"/>
    <property type="match status" value="1"/>
</dbReference>
<reference evidence="7 8" key="2">
    <citation type="journal article" date="2018" name="Int. J. Syst. Evol. Microbiol.">
        <title>Marinobacterium aestuarii sp. nov., a benzene-degrading marine bacterium isolated from estuary sediment.</title>
        <authorList>
            <person name="Bae S.S."/>
            <person name="Jung J."/>
            <person name="Chung D."/>
            <person name="Baek K."/>
        </authorList>
    </citation>
    <scope>NUCLEOTIDE SEQUENCE [LARGE SCALE GENOMIC DNA]</scope>
    <source>
        <strain evidence="7 8">ST58-10</strain>
    </source>
</reference>
<dbReference type="SUPFAM" id="SSF53335">
    <property type="entry name" value="S-adenosyl-L-methionine-dependent methyltransferases"/>
    <property type="match status" value="1"/>
</dbReference>
<feature type="binding site" evidence="6">
    <location>
        <position position="170"/>
    </location>
    <ligand>
        <name>S-adenosyl-L-methionine</name>
        <dbReference type="ChEBI" id="CHEBI:59789"/>
    </ligand>
</feature>
<keyword evidence="7" id="KW-0689">Ribosomal protein</keyword>
<feature type="binding site" evidence="6">
    <location>
        <position position="234"/>
    </location>
    <ligand>
        <name>S-adenosyl-L-methionine</name>
        <dbReference type="ChEBI" id="CHEBI:59789"/>
    </ligand>
</feature>
<dbReference type="CDD" id="cd02440">
    <property type="entry name" value="AdoMet_MTases"/>
    <property type="match status" value="1"/>
</dbReference>
<evidence type="ECO:0000256" key="5">
    <source>
        <dbReference type="ARBA" id="ARBA00022691"/>
    </source>
</evidence>
<dbReference type="GO" id="GO:0005840">
    <property type="term" value="C:ribosome"/>
    <property type="evidence" value="ECO:0007669"/>
    <property type="project" value="UniProtKB-KW"/>
</dbReference>
<dbReference type="EC" id="2.1.1.-" evidence="6"/>
<dbReference type="OrthoDB" id="9785995at2"/>
<dbReference type="KEGG" id="mars:A8C75_17165"/>
<dbReference type="RefSeq" id="WP_067385253.1">
    <property type="nucleotide sequence ID" value="NZ_CP015839.1"/>
</dbReference>
<dbReference type="PANTHER" id="PTHR43648:SF1">
    <property type="entry name" value="ELECTRON TRANSFER FLAVOPROTEIN BETA SUBUNIT LYSINE METHYLTRANSFERASE"/>
    <property type="match status" value="1"/>
</dbReference>
<keyword evidence="7" id="KW-0687">Ribonucleoprotein</keyword>
<keyword evidence="3 6" id="KW-0489">Methyltransferase</keyword>
<evidence type="ECO:0000313" key="8">
    <source>
        <dbReference type="Proteomes" id="UP000078070"/>
    </source>
</evidence>